<dbReference type="Proteomes" id="UP001501866">
    <property type="component" value="Unassembled WGS sequence"/>
</dbReference>
<sequence>MASAAKDRIENQIAVAMQKSNEGKARDEALKQLRELGENFHYVQVRCGLASAALNGFAYDLEAAKRKLDAAVQDAQAEKFTVNPDGSITYPAGRRGGRRQGSPGRHSERPDGRCSGCDRPPGGQSGSQPLSPPRAGLRRPHR</sequence>
<proteinExistence type="predicted"/>
<evidence type="ECO:0000313" key="2">
    <source>
        <dbReference type="EMBL" id="GAA3186543.1"/>
    </source>
</evidence>
<protein>
    <submittedName>
        <fullName evidence="2">Uncharacterized protein</fullName>
    </submittedName>
</protein>
<comment type="caution">
    <text evidence="2">The sequence shown here is derived from an EMBL/GenBank/DDBJ whole genome shotgun (WGS) entry which is preliminary data.</text>
</comment>
<evidence type="ECO:0000256" key="1">
    <source>
        <dbReference type="SAM" id="MobiDB-lite"/>
    </source>
</evidence>
<dbReference type="EMBL" id="BAAAUH010000030">
    <property type="protein sequence ID" value="GAA3186543.1"/>
    <property type="molecule type" value="Genomic_DNA"/>
</dbReference>
<accession>A0ABP6PQM0</accession>
<organism evidence="2 3">
    <name type="scientific">Streptomyces virens</name>
    <dbReference type="NCBI Taxonomy" id="285572"/>
    <lineage>
        <taxon>Bacteria</taxon>
        <taxon>Bacillati</taxon>
        <taxon>Actinomycetota</taxon>
        <taxon>Actinomycetes</taxon>
        <taxon>Kitasatosporales</taxon>
        <taxon>Streptomycetaceae</taxon>
        <taxon>Streptomyces</taxon>
    </lineage>
</organism>
<gene>
    <name evidence="2" type="ORF">GCM10010451_39840</name>
</gene>
<name>A0ABP6PQM0_9ACTN</name>
<reference evidence="3" key="1">
    <citation type="journal article" date="2019" name="Int. J. Syst. Evol. Microbiol.">
        <title>The Global Catalogue of Microorganisms (GCM) 10K type strain sequencing project: providing services to taxonomists for standard genome sequencing and annotation.</title>
        <authorList>
            <consortium name="The Broad Institute Genomics Platform"/>
            <consortium name="The Broad Institute Genome Sequencing Center for Infectious Disease"/>
            <person name="Wu L."/>
            <person name="Ma J."/>
        </authorList>
    </citation>
    <scope>NUCLEOTIDE SEQUENCE [LARGE SCALE GENOMIC DNA]</scope>
    <source>
        <strain evidence="3">JCM 9095</strain>
    </source>
</reference>
<feature type="region of interest" description="Disordered" evidence="1">
    <location>
        <begin position="82"/>
        <end position="142"/>
    </location>
</feature>
<evidence type="ECO:0000313" key="3">
    <source>
        <dbReference type="Proteomes" id="UP001501866"/>
    </source>
</evidence>
<keyword evidence="3" id="KW-1185">Reference proteome</keyword>